<organism evidence="10 11">
    <name type="scientific">Aphanomyces stellatus</name>
    <dbReference type="NCBI Taxonomy" id="120398"/>
    <lineage>
        <taxon>Eukaryota</taxon>
        <taxon>Sar</taxon>
        <taxon>Stramenopiles</taxon>
        <taxon>Oomycota</taxon>
        <taxon>Saprolegniomycetes</taxon>
        <taxon>Saprolegniales</taxon>
        <taxon>Verrucalvaceae</taxon>
        <taxon>Aphanomyces</taxon>
    </lineage>
</organism>
<dbReference type="CDD" id="cd19499">
    <property type="entry name" value="RecA-like_ClpB_Hsp104-like"/>
    <property type="match status" value="1"/>
</dbReference>
<keyword evidence="5" id="KW-0143">Chaperone</keyword>
<dbReference type="GO" id="GO:0034605">
    <property type="term" value="P:cellular response to heat"/>
    <property type="evidence" value="ECO:0007669"/>
    <property type="project" value="TreeGrafter"/>
</dbReference>
<keyword evidence="6" id="KW-0175">Coiled coil</keyword>
<feature type="domain" description="AAA+ ATPase" evidence="7">
    <location>
        <begin position="215"/>
        <end position="406"/>
    </location>
</feature>
<dbReference type="SMART" id="SM01086">
    <property type="entry name" value="ClpB_D2-small"/>
    <property type="match status" value="1"/>
</dbReference>
<dbReference type="InterPro" id="IPR001270">
    <property type="entry name" value="ClpA/B"/>
</dbReference>
<accession>A0A485K3T8</accession>
<comment type="similarity">
    <text evidence="1">Belongs to the ClpA/ClpB family.</text>
</comment>
<evidence type="ECO:0000313" key="10">
    <source>
        <dbReference type="EMBL" id="VFT77987.1"/>
    </source>
</evidence>
<evidence type="ECO:0000256" key="3">
    <source>
        <dbReference type="ARBA" id="ARBA00022741"/>
    </source>
</evidence>
<dbReference type="FunFam" id="3.40.50.300:FF:000120">
    <property type="entry name" value="ATP-dependent chaperone ClpB"/>
    <property type="match status" value="1"/>
</dbReference>
<dbReference type="PRINTS" id="PR00300">
    <property type="entry name" value="CLPPROTEASEA"/>
</dbReference>
<dbReference type="Pfam" id="PF10431">
    <property type="entry name" value="ClpB_D2-small"/>
    <property type="match status" value="1"/>
</dbReference>
<proteinExistence type="inferred from homology"/>
<dbReference type="OrthoDB" id="47330at2759"/>
<keyword evidence="4" id="KW-0067">ATP-binding</keyword>
<sequence length="505" mass="55740">MPDKAIDLIDEACANVRVQLDSQPEVIDTLERKQLQLQVEATALAKEKDGRSKERLKVVQLELTQVQDELAPLVLRHQAEKQKVDEIRRLKDKLNALHVKVGQAERAGDLAQVADLKYYAIPDVERTVARLEKEKAAESSEGKLVEEVVREDQIAQVVGRWTGIPVDKLTTSASDRLLHLGDRLMQRVVGQDNAVQAVCDAVLRSRAGLARRDQPTGSFLFLGPTGVGKTELAKALALELFDSEKHMVRIDMSEFMEEHSVSKLLGAPPGYVGYDDQGGQLTEPIRRNPYNVLLLDEIEKAHPKVLNVLLQLLDEGRLTDSHGRTVDFTNVVVILTSNIGAEHLLSSPVSPLGGASSPRKKPRLDSETDPAVFEAQKKLVLTALQHAVRPELLNRLDDVVVFAPLGKVQLREIVKLQFRSAEDRLRESHQITIGLATSALDAILDAAYDPHYGARPLKRYIEKHVITQLSRLILSGKLTAKAHVNVVAAATGDGVDFHIQNEAAP</sequence>
<dbReference type="Pfam" id="PF17871">
    <property type="entry name" value="AAA_lid_9"/>
    <property type="match status" value="1"/>
</dbReference>
<evidence type="ECO:0000313" key="11">
    <source>
        <dbReference type="Proteomes" id="UP000332933"/>
    </source>
</evidence>
<evidence type="ECO:0000256" key="6">
    <source>
        <dbReference type="SAM" id="Coils"/>
    </source>
</evidence>
<dbReference type="Proteomes" id="UP000332933">
    <property type="component" value="Unassembled WGS sequence"/>
</dbReference>
<name>A0A485K3T8_9STRA</name>
<dbReference type="PANTHER" id="PTHR11638">
    <property type="entry name" value="ATP-DEPENDENT CLP PROTEASE"/>
    <property type="match status" value="1"/>
</dbReference>
<dbReference type="GO" id="GO:0016887">
    <property type="term" value="F:ATP hydrolysis activity"/>
    <property type="evidence" value="ECO:0007669"/>
    <property type="project" value="InterPro"/>
</dbReference>
<dbReference type="PANTHER" id="PTHR11638:SF18">
    <property type="entry name" value="HEAT SHOCK PROTEIN 104"/>
    <property type="match status" value="1"/>
</dbReference>
<keyword evidence="2" id="KW-0677">Repeat</keyword>
<dbReference type="Gene3D" id="3.40.50.300">
    <property type="entry name" value="P-loop containing nucleotide triphosphate hydrolases"/>
    <property type="match status" value="2"/>
</dbReference>
<dbReference type="GO" id="GO:0005737">
    <property type="term" value="C:cytoplasm"/>
    <property type="evidence" value="ECO:0007669"/>
    <property type="project" value="TreeGrafter"/>
</dbReference>
<evidence type="ECO:0000259" key="8">
    <source>
        <dbReference type="SMART" id="SM01086"/>
    </source>
</evidence>
<dbReference type="AlphaFoldDB" id="A0A485K3T8"/>
<dbReference type="InterPro" id="IPR003959">
    <property type="entry name" value="ATPase_AAA_core"/>
</dbReference>
<dbReference type="Gene3D" id="1.10.8.60">
    <property type="match status" value="1"/>
</dbReference>
<dbReference type="InterPro" id="IPR019489">
    <property type="entry name" value="Clp_ATPase_C"/>
</dbReference>
<dbReference type="SUPFAM" id="SSF52540">
    <property type="entry name" value="P-loop containing nucleoside triphosphate hydrolases"/>
    <property type="match status" value="2"/>
</dbReference>
<evidence type="ECO:0000313" key="9">
    <source>
        <dbReference type="EMBL" id="KAF0719818.1"/>
    </source>
</evidence>
<feature type="coiled-coil region" evidence="6">
    <location>
        <begin position="77"/>
        <end position="141"/>
    </location>
</feature>
<gene>
    <name evidence="10" type="primary">Aste57867_763</name>
    <name evidence="9" type="ORF">As57867_000762</name>
    <name evidence="10" type="ORF">ASTE57867_763</name>
</gene>
<feature type="domain" description="Clp ATPase C-terminal" evidence="8">
    <location>
        <begin position="405"/>
        <end position="497"/>
    </location>
</feature>
<dbReference type="GO" id="GO:0005524">
    <property type="term" value="F:ATP binding"/>
    <property type="evidence" value="ECO:0007669"/>
    <property type="project" value="UniProtKB-KW"/>
</dbReference>
<dbReference type="InterPro" id="IPR041546">
    <property type="entry name" value="ClpA/ClpB_AAA_lid"/>
</dbReference>
<dbReference type="Pfam" id="PF07724">
    <property type="entry name" value="AAA_2"/>
    <property type="match status" value="1"/>
</dbReference>
<dbReference type="InterPro" id="IPR050130">
    <property type="entry name" value="ClpA_ClpB"/>
</dbReference>
<evidence type="ECO:0000256" key="5">
    <source>
        <dbReference type="ARBA" id="ARBA00023186"/>
    </source>
</evidence>
<dbReference type="SMART" id="SM00382">
    <property type="entry name" value="AAA"/>
    <property type="match status" value="1"/>
</dbReference>
<evidence type="ECO:0000256" key="4">
    <source>
        <dbReference type="ARBA" id="ARBA00022840"/>
    </source>
</evidence>
<evidence type="ECO:0000256" key="2">
    <source>
        <dbReference type="ARBA" id="ARBA00022737"/>
    </source>
</evidence>
<dbReference type="InterPro" id="IPR028299">
    <property type="entry name" value="ClpA/B_CS2"/>
</dbReference>
<keyword evidence="3" id="KW-0547">Nucleotide-binding</keyword>
<dbReference type="FunFam" id="3.40.50.300:FF:000025">
    <property type="entry name" value="ATP-dependent Clp protease subunit"/>
    <property type="match status" value="1"/>
</dbReference>
<dbReference type="EMBL" id="VJMH01000046">
    <property type="protein sequence ID" value="KAF0719818.1"/>
    <property type="molecule type" value="Genomic_DNA"/>
</dbReference>
<keyword evidence="11" id="KW-1185">Reference proteome</keyword>
<evidence type="ECO:0000256" key="1">
    <source>
        <dbReference type="ARBA" id="ARBA00008675"/>
    </source>
</evidence>
<dbReference type="InterPro" id="IPR003593">
    <property type="entry name" value="AAA+_ATPase"/>
</dbReference>
<dbReference type="InterPro" id="IPR027417">
    <property type="entry name" value="P-loop_NTPase"/>
</dbReference>
<protein>
    <submittedName>
        <fullName evidence="10">Aste57867_763 protein</fullName>
    </submittedName>
</protein>
<dbReference type="EMBL" id="CAADRA010000046">
    <property type="protein sequence ID" value="VFT77987.1"/>
    <property type="molecule type" value="Genomic_DNA"/>
</dbReference>
<dbReference type="PROSITE" id="PS00871">
    <property type="entry name" value="CLPAB_2"/>
    <property type="match status" value="1"/>
</dbReference>
<reference evidence="10 11" key="1">
    <citation type="submission" date="2019-03" db="EMBL/GenBank/DDBJ databases">
        <authorList>
            <person name="Gaulin E."/>
            <person name="Dumas B."/>
        </authorList>
    </citation>
    <scope>NUCLEOTIDE SEQUENCE [LARGE SCALE GENOMIC DNA]</scope>
    <source>
        <strain evidence="10">CBS 568.67</strain>
    </source>
</reference>
<evidence type="ECO:0000259" key="7">
    <source>
        <dbReference type="SMART" id="SM00382"/>
    </source>
</evidence>
<reference evidence="9" key="2">
    <citation type="submission" date="2019-06" db="EMBL/GenBank/DDBJ databases">
        <title>Genomics analysis of Aphanomyces spp. identifies a new class of oomycete effector associated with host adaptation.</title>
        <authorList>
            <person name="Gaulin E."/>
        </authorList>
    </citation>
    <scope>NUCLEOTIDE SEQUENCE</scope>
    <source>
        <strain evidence="9">CBS 578.67</strain>
    </source>
</reference>